<protein>
    <submittedName>
        <fullName evidence="3">Uncharacterized protein</fullName>
    </submittedName>
</protein>
<reference evidence="3" key="1">
    <citation type="submission" date="2017-08" db="EMBL/GenBank/DDBJ databases">
        <authorList>
            <person name="de Groot N.N."/>
        </authorList>
    </citation>
    <scope>NUCLEOTIDE SEQUENCE</scope>
    <source>
        <strain evidence="3">LJ24-63</strain>
    </source>
</reference>
<dbReference type="EMBL" id="NSCM01000004">
    <property type="protein sequence ID" value="RAX13736.1"/>
    <property type="molecule type" value="Genomic_DNA"/>
</dbReference>
<evidence type="ECO:0000313" key="3">
    <source>
        <dbReference type="EMBL" id="RAX13736.1"/>
    </source>
</evidence>
<comment type="caution">
    <text evidence="3">The sequence shown here is derived from an EMBL/GenBank/DDBJ whole genome shotgun (WGS) entry which is preliminary data.</text>
</comment>
<accession>A0A329XAV0</accession>
<name>A0A329XAV0_9GAMM</name>
<dbReference type="GeneID" id="88805179"/>
<dbReference type="Proteomes" id="UP000250919">
    <property type="component" value="Unassembled WGS sequence"/>
</dbReference>
<feature type="transmembrane region" description="Helical" evidence="1">
    <location>
        <begin position="91"/>
        <end position="108"/>
    </location>
</feature>
<reference evidence="2 5" key="3">
    <citation type="submission" date="2019-12" db="EMBL/GenBank/DDBJ databases">
        <title>Engineering Photorhabdus to improve their lethality against agricultural pests.</title>
        <authorList>
            <person name="Machado R.A.R."/>
        </authorList>
    </citation>
    <scope>NUCLEOTIDE SEQUENCE [LARGE SCALE GENOMIC DNA]</scope>
    <source>
        <strain evidence="2 5">M-CN4</strain>
    </source>
</reference>
<evidence type="ECO:0000313" key="4">
    <source>
        <dbReference type="Proteomes" id="UP000250919"/>
    </source>
</evidence>
<dbReference type="EMBL" id="WSFC01000057">
    <property type="protein sequence ID" value="NDL05280.1"/>
    <property type="molecule type" value="Genomic_DNA"/>
</dbReference>
<keyword evidence="5" id="KW-1185">Reference proteome</keyword>
<sequence length="122" mass="14268">MLPPEGFNTVFNAFNLSVSHFLLTPPIQFSQVKPYGLLFFIPFENKGLQQFSLIEIRLTTLYSNVIKPLLKKSIFIFQCSFKIRKKEQAHYVFNIIHFLFLLAFPFFGDRKRLFIGNDSIKG</sequence>
<keyword evidence="1" id="KW-1133">Transmembrane helix</keyword>
<keyword evidence="1" id="KW-0472">Membrane</keyword>
<dbReference type="RefSeq" id="WP_112894395.1">
    <property type="nucleotide sequence ID" value="NZ_CAWNYH010000004.1"/>
</dbReference>
<dbReference type="AlphaFoldDB" id="A0A329XAV0"/>
<evidence type="ECO:0000256" key="1">
    <source>
        <dbReference type="SAM" id="Phobius"/>
    </source>
</evidence>
<evidence type="ECO:0000313" key="2">
    <source>
        <dbReference type="EMBL" id="NDL05280.1"/>
    </source>
</evidence>
<gene>
    <name evidence="3" type="ORF">CKY02_04580</name>
    <name evidence="2" type="ORF">GPY48_19440</name>
</gene>
<organism evidence="3 4">
    <name type="scientific">Photorhabdus bodei</name>
    <dbReference type="NCBI Taxonomy" id="2029681"/>
    <lineage>
        <taxon>Bacteria</taxon>
        <taxon>Pseudomonadati</taxon>
        <taxon>Pseudomonadota</taxon>
        <taxon>Gammaproteobacteria</taxon>
        <taxon>Enterobacterales</taxon>
        <taxon>Morganellaceae</taxon>
        <taxon>Photorhabdus</taxon>
    </lineage>
</organism>
<proteinExistence type="predicted"/>
<reference evidence="3 4" key="2">
    <citation type="journal article" date="2018" name="Int. J. Syst. Evol. Microbiol.">
        <title>Whole-genome-based revisit of Photorhabdus phylogeny: proposal for the elevation of most Photorhabdus subspecies to the species level and description of one novel species Photorhabdus bodei sp. nov., and one novel subspecies Photorhabdus laumondii subsp. clarkei subsp. nov.</title>
        <authorList>
            <person name="Machado R.A.R."/>
            <person name="Wuthrich D."/>
            <person name="Kuhnert P."/>
            <person name="Arce C.C.M."/>
            <person name="Thonen L."/>
            <person name="Ruiz C."/>
            <person name="Zhang X."/>
            <person name="Robert C.A.M."/>
            <person name="Karimi J."/>
            <person name="Kamali S."/>
            <person name="Ma J."/>
            <person name="Bruggmann R."/>
            <person name="Erb M."/>
        </authorList>
    </citation>
    <scope>NUCLEOTIDE SEQUENCE [LARGE SCALE GENOMIC DNA]</scope>
    <source>
        <strain evidence="3 4">LJ24-63</strain>
    </source>
</reference>
<dbReference type="Proteomes" id="UP000466619">
    <property type="component" value="Unassembled WGS sequence"/>
</dbReference>
<keyword evidence="1" id="KW-0812">Transmembrane</keyword>
<evidence type="ECO:0000313" key="5">
    <source>
        <dbReference type="Proteomes" id="UP000466619"/>
    </source>
</evidence>